<evidence type="ECO:0000313" key="3">
    <source>
        <dbReference type="EMBL" id="VAW73459.1"/>
    </source>
</evidence>
<keyword evidence="1" id="KW-0472">Membrane</keyword>
<protein>
    <recommendedName>
        <fullName evidence="2">Type II secretion system protein GspG C-terminal domain-containing protein</fullName>
    </recommendedName>
</protein>
<name>A0A3B0YH11_9ZZZZ</name>
<dbReference type="NCBIfam" id="TIGR02532">
    <property type="entry name" value="IV_pilin_GFxxxE"/>
    <property type="match status" value="1"/>
</dbReference>
<dbReference type="EMBL" id="UOFJ01000712">
    <property type="protein sequence ID" value="VAW73459.1"/>
    <property type="molecule type" value="Genomic_DNA"/>
</dbReference>
<feature type="domain" description="Type II secretion system protein GspG C-terminal" evidence="2">
    <location>
        <begin position="33"/>
        <end position="113"/>
    </location>
</feature>
<dbReference type="AlphaFoldDB" id="A0A3B0YH11"/>
<dbReference type="Pfam" id="PF08334">
    <property type="entry name" value="T2SSG"/>
    <property type="match status" value="1"/>
</dbReference>
<reference evidence="3" key="1">
    <citation type="submission" date="2018-06" db="EMBL/GenBank/DDBJ databases">
        <authorList>
            <person name="Zhirakovskaya E."/>
        </authorList>
    </citation>
    <scope>NUCLEOTIDE SEQUENCE</scope>
</reference>
<dbReference type="PROSITE" id="PS00409">
    <property type="entry name" value="PROKAR_NTER_METHYL"/>
    <property type="match status" value="1"/>
</dbReference>
<evidence type="ECO:0000256" key="1">
    <source>
        <dbReference type="SAM" id="Phobius"/>
    </source>
</evidence>
<dbReference type="InterPro" id="IPR012902">
    <property type="entry name" value="N_methyl_site"/>
</dbReference>
<accession>A0A3B0YH11</accession>
<sequence>MNINRGFTLIEVSLVLLIVAFTLGSLLLPLGSKLEEKSINETKVQLAEIKQAMINFTLSNSRLPCPDTNADGIEDLSASTCSSSIGTVAHVTINSPHKIDPWGQAFIYRVTSSFADTVDGTACSSNAKQNVSIDFCSAADGDINVLDYDLNSASTIPAANGVVAVLLSTGRATGVSSFAQDENTDNDAVFFKTGYGSVKSSLPFNDIVVWISATEIVGELIKAQVLP</sequence>
<organism evidence="3">
    <name type="scientific">hydrothermal vent metagenome</name>
    <dbReference type="NCBI Taxonomy" id="652676"/>
    <lineage>
        <taxon>unclassified sequences</taxon>
        <taxon>metagenomes</taxon>
        <taxon>ecological metagenomes</taxon>
    </lineage>
</organism>
<keyword evidence="1" id="KW-0812">Transmembrane</keyword>
<gene>
    <name evidence="3" type="ORF">MNBD_GAMMA10-1498</name>
</gene>
<dbReference type="InterPro" id="IPR013545">
    <property type="entry name" value="T2SS_protein-GspG_C"/>
</dbReference>
<proteinExistence type="predicted"/>
<keyword evidence="1" id="KW-1133">Transmembrane helix</keyword>
<feature type="transmembrane region" description="Helical" evidence="1">
    <location>
        <begin position="6"/>
        <end position="28"/>
    </location>
</feature>
<evidence type="ECO:0000259" key="2">
    <source>
        <dbReference type="Pfam" id="PF08334"/>
    </source>
</evidence>
<dbReference type="Gene3D" id="3.30.700.10">
    <property type="entry name" value="Glycoprotein, Type 4 Pilin"/>
    <property type="match status" value="1"/>
</dbReference>